<proteinExistence type="predicted"/>
<gene>
    <name evidence="1" type="ORF">A8L45_04750</name>
</gene>
<organism evidence="1 2">
    <name type="scientific">Veronia pacifica</name>
    <dbReference type="NCBI Taxonomy" id="1080227"/>
    <lineage>
        <taxon>Bacteria</taxon>
        <taxon>Pseudomonadati</taxon>
        <taxon>Pseudomonadota</taxon>
        <taxon>Gammaproteobacteria</taxon>
        <taxon>Vibrionales</taxon>
        <taxon>Vibrionaceae</taxon>
        <taxon>Veronia</taxon>
    </lineage>
</organism>
<dbReference type="RefSeq" id="WP_068899772.1">
    <property type="nucleotide sequence ID" value="NZ_JBHUIF010000033.1"/>
</dbReference>
<evidence type="ECO:0008006" key="3">
    <source>
        <dbReference type="Google" id="ProtNLM"/>
    </source>
</evidence>
<evidence type="ECO:0000313" key="2">
    <source>
        <dbReference type="Proteomes" id="UP000094936"/>
    </source>
</evidence>
<dbReference type="PROSITE" id="PS51257">
    <property type="entry name" value="PROKAR_LIPOPROTEIN"/>
    <property type="match status" value="1"/>
</dbReference>
<sequence>MLKKSILLIPATLLLASCGDETGQVNNLSLVEGGWFAVSQEESTYNHRAFYKNKIYSHILSGEYRDNGKELYGYQDTFLDNKLPKGNDYEVALIRESNNRLSGKINGRKFTLFGGFGDNVGQYSVTGDWYSGEAENNRQRLNIDPFGNFSSDFIIDCEIDGNIKYKHKNIFDVTMKLSNCSIDNNNGTVKGIATYFNADKLVPVYSEVGFGTPTDHQLGFHIISHTNPDMNNVQIFGELVNTLEDIMFLHSY</sequence>
<accession>A0A1C3EPS9</accession>
<reference evidence="1 2" key="1">
    <citation type="submission" date="2016-05" db="EMBL/GenBank/DDBJ databases">
        <title>Genomic Taxonomy of the Vibrionaceae.</title>
        <authorList>
            <person name="Gomez-Gil B."/>
            <person name="Enciso-Ibarra J."/>
        </authorList>
    </citation>
    <scope>NUCLEOTIDE SEQUENCE [LARGE SCALE GENOMIC DNA]</scope>
    <source>
        <strain evidence="1 2">CAIM 1920</strain>
    </source>
</reference>
<dbReference type="Proteomes" id="UP000094936">
    <property type="component" value="Unassembled WGS sequence"/>
</dbReference>
<evidence type="ECO:0000313" key="1">
    <source>
        <dbReference type="EMBL" id="ODA35226.1"/>
    </source>
</evidence>
<keyword evidence="2" id="KW-1185">Reference proteome</keyword>
<protein>
    <recommendedName>
        <fullName evidence="3">Lipoprotein</fullName>
    </recommendedName>
</protein>
<name>A0A1C3EPS9_9GAMM</name>
<dbReference type="EMBL" id="LYBM01000005">
    <property type="protein sequence ID" value="ODA35226.1"/>
    <property type="molecule type" value="Genomic_DNA"/>
</dbReference>
<comment type="caution">
    <text evidence="1">The sequence shown here is derived from an EMBL/GenBank/DDBJ whole genome shotgun (WGS) entry which is preliminary data.</text>
</comment>
<dbReference type="AlphaFoldDB" id="A0A1C3EPS9"/>